<comment type="similarity">
    <text evidence="1">Belongs to the LTV1 family.</text>
</comment>
<gene>
    <name evidence="4" type="primary">LOC100184303</name>
</gene>
<dbReference type="GO" id="GO:0000056">
    <property type="term" value="P:ribosomal small subunit export from nucleus"/>
    <property type="evidence" value="ECO:0000318"/>
    <property type="project" value="GO_Central"/>
</dbReference>
<proteinExistence type="inferred from homology"/>
<protein>
    <recommendedName>
        <fullName evidence="2">Protein LTV1 homolog</fullName>
    </recommendedName>
</protein>
<feature type="region of interest" description="Disordered" evidence="3">
    <location>
        <begin position="408"/>
        <end position="440"/>
    </location>
</feature>
<dbReference type="Ensembl" id="ENSCINT00000028029.2">
    <property type="protein sequence ID" value="ENSCINP00000027783.2"/>
    <property type="gene ID" value="ENSCING00000002122.3"/>
</dbReference>
<feature type="region of interest" description="Disordered" evidence="3">
    <location>
        <begin position="188"/>
        <end position="207"/>
    </location>
</feature>
<dbReference type="GeneTree" id="ENSGT00390000002789"/>
<dbReference type="Proteomes" id="UP000008144">
    <property type="component" value="Unassembled WGS sequence"/>
</dbReference>
<dbReference type="GO" id="GO:0042274">
    <property type="term" value="P:ribosomal small subunit biogenesis"/>
    <property type="evidence" value="ECO:0000318"/>
    <property type="project" value="GO_Central"/>
</dbReference>
<name>F6RVB8_CIOIN</name>
<dbReference type="GO" id="GO:0005634">
    <property type="term" value="C:nucleus"/>
    <property type="evidence" value="ECO:0000318"/>
    <property type="project" value="GO_Central"/>
</dbReference>
<dbReference type="AlphaFoldDB" id="F6RVB8"/>
<dbReference type="FunCoup" id="F6RVB8">
    <property type="interactions" value="256"/>
</dbReference>
<reference evidence="4" key="3">
    <citation type="submission" date="2025-09" db="UniProtKB">
        <authorList>
            <consortium name="Ensembl"/>
        </authorList>
    </citation>
    <scope>IDENTIFICATION</scope>
</reference>
<evidence type="ECO:0000256" key="1">
    <source>
        <dbReference type="ARBA" id="ARBA00009078"/>
    </source>
</evidence>
<dbReference type="STRING" id="7719.ENSCINP00000027783"/>
<dbReference type="GO" id="GO:0005829">
    <property type="term" value="C:cytosol"/>
    <property type="evidence" value="ECO:0000318"/>
    <property type="project" value="GO_Central"/>
</dbReference>
<organism evidence="4 5">
    <name type="scientific">Ciona intestinalis</name>
    <name type="common">Transparent sea squirt</name>
    <name type="synonym">Ascidia intestinalis</name>
    <dbReference type="NCBI Taxonomy" id="7719"/>
    <lineage>
        <taxon>Eukaryota</taxon>
        <taxon>Metazoa</taxon>
        <taxon>Chordata</taxon>
        <taxon>Tunicata</taxon>
        <taxon>Ascidiacea</taxon>
        <taxon>Phlebobranchia</taxon>
        <taxon>Cionidae</taxon>
        <taxon>Ciona</taxon>
    </lineage>
</organism>
<reference evidence="5" key="1">
    <citation type="journal article" date="2002" name="Science">
        <title>The draft genome of Ciona intestinalis: insights into chordate and vertebrate origins.</title>
        <authorList>
            <person name="Dehal P."/>
            <person name="Satou Y."/>
            <person name="Campbell R.K."/>
            <person name="Chapman J."/>
            <person name="Degnan B."/>
            <person name="De Tomaso A."/>
            <person name="Davidson B."/>
            <person name="Di Gregorio A."/>
            <person name="Gelpke M."/>
            <person name="Goodstein D.M."/>
            <person name="Harafuji N."/>
            <person name="Hastings K.E."/>
            <person name="Ho I."/>
            <person name="Hotta K."/>
            <person name="Huang W."/>
            <person name="Kawashima T."/>
            <person name="Lemaire P."/>
            <person name="Martinez D."/>
            <person name="Meinertzhagen I.A."/>
            <person name="Necula S."/>
            <person name="Nonaka M."/>
            <person name="Putnam N."/>
            <person name="Rash S."/>
            <person name="Saiga H."/>
            <person name="Satake M."/>
            <person name="Terry A."/>
            <person name="Yamada L."/>
            <person name="Wang H.G."/>
            <person name="Awazu S."/>
            <person name="Azumi K."/>
            <person name="Boore J."/>
            <person name="Branno M."/>
            <person name="Chin-Bow S."/>
            <person name="DeSantis R."/>
            <person name="Doyle S."/>
            <person name="Francino P."/>
            <person name="Keys D.N."/>
            <person name="Haga S."/>
            <person name="Hayashi H."/>
            <person name="Hino K."/>
            <person name="Imai K.S."/>
            <person name="Inaba K."/>
            <person name="Kano S."/>
            <person name="Kobayashi K."/>
            <person name="Kobayashi M."/>
            <person name="Lee B.I."/>
            <person name="Makabe K.W."/>
            <person name="Manohar C."/>
            <person name="Matassi G."/>
            <person name="Medina M."/>
            <person name="Mochizuki Y."/>
            <person name="Mount S."/>
            <person name="Morishita T."/>
            <person name="Miura S."/>
            <person name="Nakayama A."/>
            <person name="Nishizaka S."/>
            <person name="Nomoto H."/>
            <person name="Ohta F."/>
            <person name="Oishi K."/>
            <person name="Rigoutsos I."/>
            <person name="Sano M."/>
            <person name="Sasaki A."/>
            <person name="Sasakura Y."/>
            <person name="Shoguchi E."/>
            <person name="Shin-i T."/>
            <person name="Spagnuolo A."/>
            <person name="Stainier D."/>
            <person name="Suzuki M.M."/>
            <person name="Tassy O."/>
            <person name="Takatori N."/>
            <person name="Tokuoka M."/>
            <person name="Yagi K."/>
            <person name="Yoshizaki F."/>
            <person name="Wada S."/>
            <person name="Zhang C."/>
            <person name="Hyatt P.D."/>
            <person name="Larimer F."/>
            <person name="Detter C."/>
            <person name="Doggett N."/>
            <person name="Glavina T."/>
            <person name="Hawkins T."/>
            <person name="Richardson P."/>
            <person name="Lucas S."/>
            <person name="Kohara Y."/>
            <person name="Levine M."/>
            <person name="Satoh N."/>
            <person name="Rokhsar D.S."/>
        </authorList>
    </citation>
    <scope>NUCLEOTIDE SEQUENCE [LARGE SCALE GENOMIC DNA]</scope>
</reference>
<dbReference type="GO" id="GO:0030688">
    <property type="term" value="C:preribosome, small subunit precursor"/>
    <property type="evidence" value="ECO:0000318"/>
    <property type="project" value="GO_Central"/>
</dbReference>
<evidence type="ECO:0000256" key="2">
    <source>
        <dbReference type="ARBA" id="ARBA00021561"/>
    </source>
</evidence>
<sequence length="463" mass="52627">MPRRNKKQFIDKKKSVTFNLVHRSQKDPLAADEDAPQRVLIPFIMTSQPPLFDQNPEQRESRIENQKTFGIGFEDDYDYLQHLKPSSRNQEAILVPKDGDQIHMESVDEENIEIIKDDTVLRLPSIVFASHSEGDVGLVHRAVPNPRGPQPSWDPDVVAGLDEDFDFNDPDNELEDDFMAMACEEGESDDVDSDAESCDSGSCDLDEFSDEETKSRFTAYSITSSVMGRNEQLTLLDDRFEKFFESYDEPNIGELCQVEIEGGIPVGDVGEMEGLELLLGLGGGVKEGEEERIRPTLPSNLDNDDDDIMVTMVMEKPRDNWDCESILSTYSTIYNRPKLIQDPPVSRKQSLIVVSQKIKISPTTGLPLNSKPHLTKKQLFNLRHQSLANLKSLEPEVEKPRVIVRGKDETREEKTARKAAVKEMKKERRQEKKATKKAFRAEQTRQNLEIININRNLSGVRIH</sequence>
<evidence type="ECO:0000256" key="3">
    <source>
        <dbReference type="SAM" id="MobiDB-lite"/>
    </source>
</evidence>
<dbReference type="InParanoid" id="F6RVB8"/>
<dbReference type="PANTHER" id="PTHR21531">
    <property type="entry name" value="LOW-TEMPERATURE VIABILITY PROTEIN LTV1-RELATED"/>
    <property type="match status" value="1"/>
</dbReference>
<dbReference type="HOGENOM" id="CLU_035718_0_0_1"/>
<accession>F6RVB8</accession>
<dbReference type="InterPro" id="IPR007307">
    <property type="entry name" value="Ltv1"/>
</dbReference>
<dbReference type="Pfam" id="PF04180">
    <property type="entry name" value="LTV"/>
    <property type="match status" value="2"/>
</dbReference>
<evidence type="ECO:0000313" key="5">
    <source>
        <dbReference type="Proteomes" id="UP000008144"/>
    </source>
</evidence>
<reference evidence="4" key="2">
    <citation type="submission" date="2025-08" db="UniProtKB">
        <authorList>
            <consortium name="Ensembl"/>
        </authorList>
    </citation>
    <scope>IDENTIFICATION</scope>
</reference>
<evidence type="ECO:0000313" key="4">
    <source>
        <dbReference type="Ensembl" id="ENSCINP00000027783.2"/>
    </source>
</evidence>
<keyword evidence="5" id="KW-1185">Reference proteome</keyword>
<feature type="compositionally biased region" description="Acidic residues" evidence="3">
    <location>
        <begin position="188"/>
        <end position="197"/>
    </location>
</feature>
<dbReference type="PANTHER" id="PTHR21531:SF0">
    <property type="entry name" value="PROTEIN LTV1 HOMOLOG"/>
    <property type="match status" value="1"/>
</dbReference>
<dbReference type="OMA" id="TKEFLFM"/>